<evidence type="ECO:0000256" key="2">
    <source>
        <dbReference type="ARBA" id="ARBA00022692"/>
    </source>
</evidence>
<evidence type="ECO:0000259" key="6">
    <source>
        <dbReference type="Pfam" id="PF00924"/>
    </source>
</evidence>
<organism evidence="8 10">
    <name type="scientific">Sanguibacteroides justesenii</name>
    <dbReference type="NCBI Taxonomy" id="1547597"/>
    <lineage>
        <taxon>Bacteria</taxon>
        <taxon>Pseudomonadati</taxon>
        <taxon>Bacteroidota</taxon>
        <taxon>Bacteroidia</taxon>
        <taxon>Bacteroidales</taxon>
        <taxon>Porphyromonadaceae</taxon>
        <taxon>Sanguibacteroides</taxon>
    </lineage>
</organism>
<reference evidence="8 10" key="1">
    <citation type="submission" date="2014-07" db="EMBL/GenBank/DDBJ databases">
        <title>Porphyromonadaceae bacterium OUH 308042 = ATCC BAA-2681 = DSM 28342 draft genome.</title>
        <authorList>
            <person name="Sydenham T.V."/>
            <person name="Hasman H."/>
            <person name="Justensen U.S."/>
        </authorList>
    </citation>
    <scope>NUCLEOTIDE SEQUENCE [LARGE SCALE GENOMIC DNA]</scope>
    <source>
        <strain evidence="8 10">OUH 308042</strain>
    </source>
</reference>
<dbReference type="PANTHER" id="PTHR30414">
    <property type="entry name" value="MINICONDUCTANCE MECHANOSENSITIVE CHANNEL YBDG"/>
    <property type="match status" value="1"/>
</dbReference>
<dbReference type="Proteomes" id="UP000031980">
    <property type="component" value="Unassembled WGS sequence"/>
</dbReference>
<evidence type="ECO:0000313" key="9">
    <source>
        <dbReference type="Proteomes" id="UP000031937"/>
    </source>
</evidence>
<dbReference type="InterPro" id="IPR023408">
    <property type="entry name" value="MscS_beta-dom_sf"/>
</dbReference>
<dbReference type="GO" id="GO:0005886">
    <property type="term" value="C:plasma membrane"/>
    <property type="evidence" value="ECO:0007669"/>
    <property type="project" value="TreeGrafter"/>
</dbReference>
<keyword evidence="10" id="KW-1185">Reference proteome</keyword>
<evidence type="ECO:0000313" key="7">
    <source>
        <dbReference type="EMBL" id="KIO42536.1"/>
    </source>
</evidence>
<dbReference type="GO" id="GO:0071470">
    <property type="term" value="P:cellular response to osmotic stress"/>
    <property type="evidence" value="ECO:0007669"/>
    <property type="project" value="InterPro"/>
</dbReference>
<comment type="subcellular location">
    <subcellularLocation>
        <location evidence="1">Membrane</location>
    </subcellularLocation>
</comment>
<keyword evidence="4 5" id="KW-0472">Membrane</keyword>
<dbReference type="InterPro" id="IPR030192">
    <property type="entry name" value="YbdG"/>
</dbReference>
<evidence type="ECO:0000256" key="5">
    <source>
        <dbReference type="SAM" id="Phobius"/>
    </source>
</evidence>
<dbReference type="Gene3D" id="2.30.30.60">
    <property type="match status" value="1"/>
</dbReference>
<reference evidence="7 9" key="2">
    <citation type="submission" date="2014-07" db="EMBL/GenBank/DDBJ databases">
        <title>Porphyromonadaceae bacterium OUH 334697 = ATCC BAA-2682 = DSM 28341 draft genome.</title>
        <authorList>
            <person name="Sydenham T.V."/>
            <person name="Hasman H."/>
            <person name="Justesen U.S."/>
        </authorList>
    </citation>
    <scope>NUCLEOTIDE SEQUENCE [LARGE SCALE GENOMIC DNA]</scope>
    <source>
        <strain evidence="7 9">OUH 334697</strain>
    </source>
</reference>
<protein>
    <submittedName>
        <fullName evidence="8">Mechanosensitive ion channel protein MscS</fullName>
    </submittedName>
</protein>
<dbReference type="PANTHER" id="PTHR30414:SF0">
    <property type="entry name" value="MINICONDUCTANCE MECHANOSENSITIVE CHANNEL YBDG"/>
    <property type="match status" value="1"/>
</dbReference>
<comment type="caution">
    <text evidence="8">The sequence shown here is derived from an EMBL/GenBank/DDBJ whole genome shotgun (WGS) entry which is preliminary data.</text>
</comment>
<feature type="domain" description="Mechanosensitive ion channel MscS" evidence="6">
    <location>
        <begin position="184"/>
        <end position="252"/>
    </location>
</feature>
<proteinExistence type="predicted"/>
<evidence type="ECO:0000256" key="1">
    <source>
        <dbReference type="ARBA" id="ARBA00004370"/>
    </source>
</evidence>
<keyword evidence="2 5" id="KW-0812">Transmembrane</keyword>
<feature type="transmembrane region" description="Helical" evidence="5">
    <location>
        <begin position="138"/>
        <end position="160"/>
    </location>
</feature>
<dbReference type="Pfam" id="PF00924">
    <property type="entry name" value="MS_channel_2nd"/>
    <property type="match status" value="1"/>
</dbReference>
<feature type="transmembrane region" description="Helical" evidence="5">
    <location>
        <begin position="166"/>
        <end position="193"/>
    </location>
</feature>
<dbReference type="EMBL" id="JPIT01000039">
    <property type="protein sequence ID" value="KIO42536.1"/>
    <property type="molecule type" value="Genomic_DNA"/>
</dbReference>
<evidence type="ECO:0000256" key="3">
    <source>
        <dbReference type="ARBA" id="ARBA00022989"/>
    </source>
</evidence>
<dbReference type="InterPro" id="IPR006685">
    <property type="entry name" value="MscS_channel_2nd"/>
</dbReference>
<dbReference type="SUPFAM" id="SSF50182">
    <property type="entry name" value="Sm-like ribonucleoproteins"/>
    <property type="match status" value="1"/>
</dbReference>
<dbReference type="EMBL" id="JPIU01000051">
    <property type="protein sequence ID" value="KIO42622.1"/>
    <property type="molecule type" value="Genomic_DNA"/>
</dbReference>
<sequence length="405" mass="46928">MEYIPTILQHFGIYSESITKLIQFLIQAFIMGLIGWFVYIISKKWLAKIILKIVHRTATQWDDLLLDQHFFNRLALLIVPVVIQLISTQIGWEYADIINRLINVWVVISILLVLSSIMDGINRIYESYPMARNRPIKVFIQVIKIFFYSMATIIIISILLNKSPQALLVGLSAFAAVLMLIFKDSILGFVAGVQLIANRMVRIGDWIVMPSHNTDGEVLEINLTTVKVQNWDKTISTIPTYKLVSESFTNWRGMEESKGRRIKRSVNIDIYSIHYLSKEELNTLKQSQLLKSYIEKKEAELAVHNANRHNLLDERRLTNIGTFREYMESWINANPDINIEMTHMVRQLQPGPTGVPLEIYCFSAKQSWVEYERVQSDLFDHLFAILPLFNLKVFQYPGKLDYPAN</sequence>
<dbReference type="Proteomes" id="UP000031937">
    <property type="component" value="Unassembled WGS sequence"/>
</dbReference>
<feature type="transmembrane region" description="Helical" evidence="5">
    <location>
        <begin position="74"/>
        <end position="92"/>
    </location>
</feature>
<accession>A0A0C3N9C4</accession>
<dbReference type="OrthoDB" id="9775207at2"/>
<name>A0A0C3N9C4_9PORP</name>
<gene>
    <name evidence="8" type="ORF">BA92_14770</name>
    <name evidence="7" type="ORF">IE90_14745</name>
</gene>
<evidence type="ECO:0000313" key="8">
    <source>
        <dbReference type="EMBL" id="KIO42622.1"/>
    </source>
</evidence>
<evidence type="ECO:0000313" key="10">
    <source>
        <dbReference type="Proteomes" id="UP000031980"/>
    </source>
</evidence>
<feature type="transmembrane region" description="Helical" evidence="5">
    <location>
        <begin position="98"/>
        <end position="117"/>
    </location>
</feature>
<feature type="transmembrane region" description="Helical" evidence="5">
    <location>
        <begin position="21"/>
        <end position="42"/>
    </location>
</feature>
<keyword evidence="3 5" id="KW-1133">Transmembrane helix</keyword>
<evidence type="ECO:0000256" key="4">
    <source>
        <dbReference type="ARBA" id="ARBA00023136"/>
    </source>
</evidence>
<dbReference type="GO" id="GO:0008381">
    <property type="term" value="F:mechanosensitive monoatomic ion channel activity"/>
    <property type="evidence" value="ECO:0007669"/>
    <property type="project" value="InterPro"/>
</dbReference>
<dbReference type="AlphaFoldDB" id="A0A0C3N9C4"/>
<dbReference type="InterPro" id="IPR010920">
    <property type="entry name" value="LSM_dom_sf"/>
</dbReference>